<dbReference type="SUPFAM" id="SSF47413">
    <property type="entry name" value="lambda repressor-like DNA-binding domains"/>
    <property type="match status" value="1"/>
</dbReference>
<evidence type="ECO:0000256" key="2">
    <source>
        <dbReference type="ARBA" id="ARBA00023125"/>
    </source>
</evidence>
<keyword evidence="1" id="KW-0805">Transcription regulation</keyword>
<dbReference type="PANTHER" id="PTHR30146">
    <property type="entry name" value="LACI-RELATED TRANSCRIPTIONAL REPRESSOR"/>
    <property type="match status" value="1"/>
</dbReference>
<organism evidence="5 6">
    <name type="scientific">Rheinheimera pacifica</name>
    <dbReference type="NCBI Taxonomy" id="173990"/>
    <lineage>
        <taxon>Bacteria</taxon>
        <taxon>Pseudomonadati</taxon>
        <taxon>Pseudomonadota</taxon>
        <taxon>Gammaproteobacteria</taxon>
        <taxon>Chromatiales</taxon>
        <taxon>Chromatiaceae</taxon>
        <taxon>Rheinheimera</taxon>
    </lineage>
</organism>
<sequence length="333" mass="36039">MSRKPNLKDVAKVAGVSAITVSRVLTDPTKVSDKLRNKVEKAIHDIGYIRNHAASALASKKSGVLAVIIPSLSNIVFNDVLQGIYQAVKAKNLQVLLGDCHYSPLIEEQLIATLLSQSPEGFIVTGAAQTDYARKLLLQADIPVVQIMELTNQPIDMNIGFSHYQASYDMTKHLLQQGYRAPAFVGARMDPRTQQRLAGFKQAIADWPQPCRSFIQTTVQPSSIKLGGQLLQAVIAESDNQCDAVFCCNDDLALGALFESKRMNLSVPKDIAICGFNDLEASALVEPAITSVASPRVEMGRQAVEMLFSAAGKGRHAVAPVDVGYSIMVRSST</sequence>
<keyword evidence="3" id="KW-0804">Transcription</keyword>
<dbReference type="Gene3D" id="1.10.260.40">
    <property type="entry name" value="lambda repressor-like DNA-binding domains"/>
    <property type="match status" value="1"/>
</dbReference>
<reference evidence="6" key="1">
    <citation type="submission" date="2016-10" db="EMBL/GenBank/DDBJ databases">
        <authorList>
            <person name="Varghese N."/>
            <person name="Submissions S."/>
        </authorList>
    </citation>
    <scope>NUCLEOTIDE SEQUENCE [LARGE SCALE GENOMIC DNA]</scope>
    <source>
        <strain evidence="6">DSM 17616</strain>
    </source>
</reference>
<evidence type="ECO:0000256" key="1">
    <source>
        <dbReference type="ARBA" id="ARBA00023015"/>
    </source>
</evidence>
<dbReference type="InterPro" id="IPR028082">
    <property type="entry name" value="Peripla_BP_I"/>
</dbReference>
<dbReference type="InterPro" id="IPR000843">
    <property type="entry name" value="HTH_LacI"/>
</dbReference>
<dbReference type="Pfam" id="PF00356">
    <property type="entry name" value="LacI"/>
    <property type="match status" value="1"/>
</dbReference>
<evidence type="ECO:0000313" key="6">
    <source>
        <dbReference type="Proteomes" id="UP000199371"/>
    </source>
</evidence>
<keyword evidence="2" id="KW-0238">DNA-binding</keyword>
<dbReference type="PANTHER" id="PTHR30146:SF2">
    <property type="entry name" value="HTH-TYPE TRANSCRIPTIONAL REGULATOR GNTR"/>
    <property type="match status" value="1"/>
</dbReference>
<accession>A0A1H6MLL5</accession>
<dbReference type="Pfam" id="PF13377">
    <property type="entry name" value="Peripla_BP_3"/>
    <property type="match status" value="1"/>
</dbReference>
<dbReference type="RefSeq" id="WP_092794829.1">
    <property type="nucleotide sequence ID" value="NZ_DASWWU010000001.1"/>
</dbReference>
<feature type="domain" description="HTH lacI-type" evidence="4">
    <location>
        <begin position="5"/>
        <end position="59"/>
    </location>
</feature>
<dbReference type="EMBL" id="FNXF01000012">
    <property type="protein sequence ID" value="SEI02664.1"/>
    <property type="molecule type" value="Genomic_DNA"/>
</dbReference>
<dbReference type="GO" id="GO:0000976">
    <property type="term" value="F:transcription cis-regulatory region binding"/>
    <property type="evidence" value="ECO:0007669"/>
    <property type="project" value="TreeGrafter"/>
</dbReference>
<dbReference type="STRING" id="173990.SAMN05660691_02889"/>
<protein>
    <submittedName>
        <fullName evidence="5">Transcriptional regulator, LacI family</fullName>
    </submittedName>
</protein>
<dbReference type="AlphaFoldDB" id="A0A1H6MLL5"/>
<evidence type="ECO:0000259" key="4">
    <source>
        <dbReference type="PROSITE" id="PS50932"/>
    </source>
</evidence>
<proteinExistence type="predicted"/>
<name>A0A1H6MLL5_9GAMM</name>
<dbReference type="SUPFAM" id="SSF53822">
    <property type="entry name" value="Periplasmic binding protein-like I"/>
    <property type="match status" value="1"/>
</dbReference>
<dbReference type="SMART" id="SM00354">
    <property type="entry name" value="HTH_LACI"/>
    <property type="match status" value="1"/>
</dbReference>
<dbReference type="PROSITE" id="PS50932">
    <property type="entry name" value="HTH_LACI_2"/>
    <property type="match status" value="1"/>
</dbReference>
<evidence type="ECO:0000313" key="5">
    <source>
        <dbReference type="EMBL" id="SEI02664.1"/>
    </source>
</evidence>
<dbReference type="InterPro" id="IPR046335">
    <property type="entry name" value="LacI/GalR-like_sensor"/>
</dbReference>
<dbReference type="CDD" id="cd01575">
    <property type="entry name" value="PBP1_GntR"/>
    <property type="match status" value="1"/>
</dbReference>
<dbReference type="Proteomes" id="UP000199371">
    <property type="component" value="Unassembled WGS sequence"/>
</dbReference>
<dbReference type="PROSITE" id="PS00356">
    <property type="entry name" value="HTH_LACI_1"/>
    <property type="match status" value="1"/>
</dbReference>
<evidence type="ECO:0000256" key="3">
    <source>
        <dbReference type="ARBA" id="ARBA00023163"/>
    </source>
</evidence>
<gene>
    <name evidence="5" type="ORF">SAMN05660691_02889</name>
</gene>
<dbReference type="Gene3D" id="3.40.50.2300">
    <property type="match status" value="2"/>
</dbReference>
<dbReference type="GO" id="GO:0003700">
    <property type="term" value="F:DNA-binding transcription factor activity"/>
    <property type="evidence" value="ECO:0007669"/>
    <property type="project" value="TreeGrafter"/>
</dbReference>
<keyword evidence="6" id="KW-1185">Reference proteome</keyword>
<dbReference type="CDD" id="cd01392">
    <property type="entry name" value="HTH_LacI"/>
    <property type="match status" value="1"/>
</dbReference>
<dbReference type="InterPro" id="IPR010982">
    <property type="entry name" value="Lambda_DNA-bd_dom_sf"/>
</dbReference>
<dbReference type="OrthoDB" id="9798934at2"/>